<organism evidence="2 3">
    <name type="scientific">Tetranychus urticae</name>
    <name type="common">Two-spotted spider mite</name>
    <dbReference type="NCBI Taxonomy" id="32264"/>
    <lineage>
        <taxon>Eukaryota</taxon>
        <taxon>Metazoa</taxon>
        <taxon>Ecdysozoa</taxon>
        <taxon>Arthropoda</taxon>
        <taxon>Chelicerata</taxon>
        <taxon>Arachnida</taxon>
        <taxon>Acari</taxon>
        <taxon>Acariformes</taxon>
        <taxon>Trombidiformes</taxon>
        <taxon>Prostigmata</taxon>
        <taxon>Eleutherengona</taxon>
        <taxon>Raphignathae</taxon>
        <taxon>Tetranychoidea</taxon>
        <taxon>Tetranychidae</taxon>
        <taxon>Tetranychus</taxon>
    </lineage>
</organism>
<dbReference type="Proteomes" id="UP000015104">
    <property type="component" value="Unassembled WGS sequence"/>
</dbReference>
<reference evidence="3" key="1">
    <citation type="submission" date="2011-08" db="EMBL/GenBank/DDBJ databases">
        <authorList>
            <person name="Rombauts S."/>
        </authorList>
    </citation>
    <scope>NUCLEOTIDE SEQUENCE</scope>
    <source>
        <strain evidence="3">London</strain>
    </source>
</reference>
<dbReference type="Gene3D" id="3.30.710.10">
    <property type="entry name" value="Potassium Channel Kv1.1, Chain A"/>
    <property type="match status" value="1"/>
</dbReference>
<evidence type="ECO:0000259" key="1">
    <source>
        <dbReference type="PROSITE" id="PS50097"/>
    </source>
</evidence>
<proteinExistence type="predicted"/>
<dbReference type="InterPro" id="IPR011333">
    <property type="entry name" value="SKP1/BTB/POZ_sf"/>
</dbReference>
<dbReference type="InterPro" id="IPR000210">
    <property type="entry name" value="BTB/POZ_dom"/>
</dbReference>
<evidence type="ECO:0000313" key="2">
    <source>
        <dbReference type="EnsemblMetazoa" id="tetur03g05660.1"/>
    </source>
</evidence>
<dbReference type="EnsemblMetazoa" id="tetur03g05660.1">
    <property type="protein sequence ID" value="tetur03g05660.1"/>
    <property type="gene ID" value="tetur03g05660"/>
</dbReference>
<dbReference type="HOGENOM" id="CLU_2064430_0_0_1"/>
<dbReference type="Pfam" id="PF00651">
    <property type="entry name" value="BTB"/>
    <property type="match status" value="1"/>
</dbReference>
<feature type="domain" description="BTB" evidence="1">
    <location>
        <begin position="7"/>
        <end position="70"/>
    </location>
</feature>
<accession>T1JZX9</accession>
<reference evidence="2" key="2">
    <citation type="submission" date="2015-06" db="UniProtKB">
        <authorList>
            <consortium name="EnsemblMetazoa"/>
        </authorList>
    </citation>
    <scope>IDENTIFICATION</scope>
</reference>
<dbReference type="AlphaFoldDB" id="T1JZX9"/>
<dbReference type="SUPFAM" id="SSF54695">
    <property type="entry name" value="POZ domain"/>
    <property type="match status" value="1"/>
</dbReference>
<keyword evidence="3" id="KW-1185">Reference proteome</keyword>
<dbReference type="PROSITE" id="PS50097">
    <property type="entry name" value="BTB"/>
    <property type="match status" value="1"/>
</dbReference>
<name>T1JZX9_TETUR</name>
<dbReference type="EMBL" id="CAEY01001129">
    <property type="status" value="NOT_ANNOTATED_CDS"/>
    <property type="molecule type" value="Genomic_DNA"/>
</dbReference>
<protein>
    <recommendedName>
        <fullName evidence="1">BTB domain-containing protein</fullName>
    </recommendedName>
</protein>
<evidence type="ECO:0000313" key="3">
    <source>
        <dbReference type="Proteomes" id="UP000015104"/>
    </source>
</evidence>
<sequence>MMQINSADEIELINRSSSYTVSKSLFCAKIPFFNELWSSQVERQIQFDLSEPCFETLINWVYSDWIVIHGSNFLSMFIVSDHLGIKPITSYCSSFIKANYSAKQIAAFITNKMMDSTIS</sequence>